<evidence type="ECO:0000313" key="3">
    <source>
        <dbReference type="EMBL" id="OAA58145.1"/>
    </source>
</evidence>
<keyword evidence="4" id="KW-1185">Reference proteome</keyword>
<reference evidence="3 4" key="1">
    <citation type="journal article" date="2016" name="Genome Biol. Evol.">
        <title>Divergent and convergent evolution of fungal pathogenicity.</title>
        <authorList>
            <person name="Shang Y."/>
            <person name="Xiao G."/>
            <person name="Zheng P."/>
            <person name="Cen K."/>
            <person name="Zhan S."/>
            <person name="Wang C."/>
        </authorList>
    </citation>
    <scope>NUCLEOTIDE SEQUENCE [LARGE SCALE GENOMIC DNA]</scope>
    <source>
        <strain evidence="3 4">ARSEF 2679</strain>
    </source>
</reference>
<feature type="region of interest" description="Disordered" evidence="1">
    <location>
        <begin position="46"/>
        <end position="83"/>
    </location>
</feature>
<proteinExistence type="predicted"/>
<dbReference type="Pfam" id="PF10544">
    <property type="entry name" value="T5orf172"/>
    <property type="match status" value="1"/>
</dbReference>
<accession>A0A167R015</accession>
<dbReference type="GeneID" id="30022976"/>
<protein>
    <submittedName>
        <fullName evidence="3">DNA-binding protein</fullName>
    </submittedName>
</protein>
<feature type="region of interest" description="Disordered" evidence="1">
    <location>
        <begin position="303"/>
        <end position="331"/>
    </location>
</feature>
<dbReference type="GO" id="GO:0003677">
    <property type="term" value="F:DNA binding"/>
    <property type="evidence" value="ECO:0007669"/>
    <property type="project" value="UniProtKB-KW"/>
</dbReference>
<keyword evidence="3" id="KW-0238">DNA-binding</keyword>
<dbReference type="Proteomes" id="UP000076744">
    <property type="component" value="Unassembled WGS sequence"/>
</dbReference>
<dbReference type="OrthoDB" id="3511049at2759"/>
<dbReference type="EMBL" id="AZHB01000018">
    <property type="protein sequence ID" value="OAA58145.1"/>
    <property type="molecule type" value="Genomic_DNA"/>
</dbReference>
<name>A0A167R015_CORFA</name>
<dbReference type="PANTHER" id="PTHR28094">
    <property type="entry name" value="MEIOTICALLY UP-REGULATED GENE 113 PROTEIN"/>
    <property type="match status" value="1"/>
</dbReference>
<evidence type="ECO:0000313" key="4">
    <source>
        <dbReference type="Proteomes" id="UP000076744"/>
    </source>
</evidence>
<dbReference type="PANTHER" id="PTHR28094:SF1">
    <property type="entry name" value="MEIOTICALLY UP-REGULATED GENE 113 PROTEIN"/>
    <property type="match status" value="1"/>
</dbReference>
<comment type="caution">
    <text evidence="3">The sequence shown here is derived from an EMBL/GenBank/DDBJ whole genome shotgun (WGS) entry which is preliminary data.</text>
</comment>
<sequence length="539" mass="60019">MSASQSAATGPPPVDAYPSPPASPESVKVVGRPAAPREALAIANFKLATDFSDPTERPVTPEEDGDARPLTPAASTACEAHEAESAKEASELAIWREALSLSGMECGATRKDGQSCKKKISTKKRKSIDSTIMLLWIASNSSLQVEAHLDDLAKLVHCHYHDPPPFREARVRHWMVALPGGPRMLSVQKLLRDILGGRPAKCTAIAKKEGKPCKNPIGNQDWFYADETIERMIQVALEPTDKDHPLTFLKTVLQHHLLCYVHQKWSCKQQDEWVARVNRFYVACQAELNRRNKDTAMIKEATAREREADHTAHDGRLPSPPPTPNSKKVFGDPRTYWNTTYETSEWKILGAGDILDEGKSAVDEIREIAQQSLNTAGDKSESEVYDGFVYLYKVAGNENLVKIGFTTGDVTKRVEKWKKDCHRESVVLYPSPAGTAAVAVPHAHRVERLVHAELAEHRVRVYCERCKQQHKEWFEVSAERAAAALEKWSLWMRGRPYDTRGTRSAVTWYLKASEAKRLADVANFLKELEAAVAAAGTAK</sequence>
<evidence type="ECO:0000259" key="2">
    <source>
        <dbReference type="SMART" id="SM00974"/>
    </source>
</evidence>
<dbReference type="InterPro" id="IPR018306">
    <property type="entry name" value="Phage_T5_Orf172_DNA-bd"/>
</dbReference>
<feature type="compositionally biased region" description="Pro residues" evidence="1">
    <location>
        <begin position="10"/>
        <end position="23"/>
    </location>
</feature>
<dbReference type="AlphaFoldDB" id="A0A167R015"/>
<evidence type="ECO:0000256" key="1">
    <source>
        <dbReference type="SAM" id="MobiDB-lite"/>
    </source>
</evidence>
<feature type="domain" description="Bacteriophage T5 Orf172 DNA-binding" evidence="2">
    <location>
        <begin position="395"/>
        <end position="488"/>
    </location>
</feature>
<organism evidence="3 4">
    <name type="scientific">Cordyceps fumosorosea (strain ARSEF 2679)</name>
    <name type="common">Isaria fumosorosea</name>
    <dbReference type="NCBI Taxonomy" id="1081104"/>
    <lineage>
        <taxon>Eukaryota</taxon>
        <taxon>Fungi</taxon>
        <taxon>Dikarya</taxon>
        <taxon>Ascomycota</taxon>
        <taxon>Pezizomycotina</taxon>
        <taxon>Sordariomycetes</taxon>
        <taxon>Hypocreomycetidae</taxon>
        <taxon>Hypocreales</taxon>
        <taxon>Cordycipitaceae</taxon>
        <taxon>Cordyceps</taxon>
    </lineage>
</organism>
<gene>
    <name evidence="3" type="ORF">ISF_06684</name>
</gene>
<feature type="compositionally biased region" description="Basic and acidic residues" evidence="1">
    <location>
        <begin position="303"/>
        <end position="316"/>
    </location>
</feature>
<feature type="region of interest" description="Disordered" evidence="1">
    <location>
        <begin position="1"/>
        <end position="32"/>
    </location>
</feature>
<dbReference type="RefSeq" id="XP_018702328.1">
    <property type="nucleotide sequence ID" value="XM_018850288.1"/>
</dbReference>
<dbReference type="STRING" id="1081104.A0A167R015"/>
<dbReference type="SMART" id="SM00974">
    <property type="entry name" value="T5orf172"/>
    <property type="match status" value="1"/>
</dbReference>
<dbReference type="InterPro" id="IPR053006">
    <property type="entry name" value="Meiosis_regulatory"/>
</dbReference>